<feature type="transmembrane region" description="Helical" evidence="1">
    <location>
        <begin position="104"/>
        <end position="126"/>
    </location>
</feature>
<evidence type="ECO:0000256" key="1">
    <source>
        <dbReference type="SAM" id="Phobius"/>
    </source>
</evidence>
<dbReference type="EMBL" id="D00800">
    <property type="protein sequence ID" value="BAA25576.1"/>
    <property type="molecule type" value="Genomic_DNA"/>
</dbReference>
<name>O72912_9GEMI</name>
<keyword evidence="1" id="KW-1133">Transmembrane helix</keyword>
<sequence>MGCVFIMGRRGSETNNITAPPPWPISRPLASVRGAFGPRSLPPLAEDRTQAAVKWHRHLSVFALVPLVCGFKKRRRLRDRTKTKGTQVACLRTWVIKFCFVCKFLWIPMVAVLAILMMVHCMVYLWHLLRCFAS</sequence>
<organism evidence="2">
    <name type="scientific">Miscanthus streak virus - [Japan 98]</name>
    <dbReference type="NCBI Taxonomy" id="268778"/>
    <lineage>
        <taxon>Viruses</taxon>
        <taxon>Monodnaviria</taxon>
        <taxon>Shotokuvirae</taxon>
        <taxon>Cressdnaviricota</taxon>
        <taxon>Repensiviricetes</taxon>
        <taxon>Geplafuvirales</taxon>
        <taxon>Geminiviridae</taxon>
        <taxon>Mastrevirus</taxon>
        <taxon>Mastrevirus miscanthi</taxon>
        <taxon>Miscanthus streak virus</taxon>
    </lineage>
</organism>
<protein>
    <submittedName>
        <fullName evidence="2">ORF V0</fullName>
    </submittedName>
</protein>
<evidence type="ECO:0000313" key="2">
    <source>
        <dbReference type="EMBL" id="BAA25576.1"/>
    </source>
</evidence>
<keyword evidence="1" id="KW-0472">Membrane</keyword>
<reference evidence="2" key="1">
    <citation type="submission" date="1992-08" db="EMBL/GenBank/DDBJ databases">
        <title>Nucleotide sequence of cloned Miscanthus streak virus DNA.</title>
        <authorList>
            <person name="Sugimoto K."/>
            <person name="Hirochika H."/>
            <person name="Minobe Y."/>
            <person name="Kawamata H."/>
            <person name="Hibi T."/>
            <person name="Nanba S."/>
            <person name="Yamashita S."/>
            <person name="Tsuchizaki T."/>
        </authorList>
    </citation>
    <scope>NUCLEOTIDE SEQUENCE</scope>
</reference>
<proteinExistence type="predicted"/>
<accession>O72912</accession>
<keyword evidence="1" id="KW-0812">Transmembrane</keyword>
<dbReference type="Proteomes" id="UP001185324">
    <property type="component" value="Segment"/>
</dbReference>